<evidence type="ECO:0000313" key="2">
    <source>
        <dbReference type="EMBL" id="RDJ03232.1"/>
    </source>
</evidence>
<accession>A0A370KGZ8</accession>
<organism evidence="2 3">
    <name type="scientific">Rhizobium grahamii</name>
    <dbReference type="NCBI Taxonomy" id="1120045"/>
    <lineage>
        <taxon>Bacteria</taxon>
        <taxon>Pseudomonadati</taxon>
        <taxon>Pseudomonadota</taxon>
        <taxon>Alphaproteobacteria</taxon>
        <taxon>Hyphomicrobiales</taxon>
        <taxon>Rhizobiaceae</taxon>
        <taxon>Rhizobium/Agrobacterium group</taxon>
        <taxon>Rhizobium</taxon>
    </lineage>
</organism>
<protein>
    <submittedName>
        <fullName evidence="2">Uncharacterized protein</fullName>
    </submittedName>
</protein>
<dbReference type="EMBL" id="NAAC01000043">
    <property type="protein sequence ID" value="RDJ03232.1"/>
    <property type="molecule type" value="Genomic_DNA"/>
</dbReference>
<comment type="caution">
    <text evidence="2">The sequence shown here is derived from an EMBL/GenBank/DDBJ whole genome shotgun (WGS) entry which is preliminary data.</text>
</comment>
<evidence type="ECO:0000313" key="3">
    <source>
        <dbReference type="Proteomes" id="UP000254939"/>
    </source>
</evidence>
<dbReference type="OrthoDB" id="8386419at2"/>
<evidence type="ECO:0000256" key="1">
    <source>
        <dbReference type="SAM" id="MobiDB-lite"/>
    </source>
</evidence>
<proteinExistence type="predicted"/>
<gene>
    <name evidence="2" type="ORF">B5K06_29985</name>
</gene>
<reference evidence="2 3" key="1">
    <citation type="submission" date="2017-03" db="EMBL/GenBank/DDBJ databases">
        <title>Genome analysis of Rhizobial strains effectives or ineffectives for nitrogen fixation isolated from bean seeds.</title>
        <authorList>
            <person name="Peralta H."/>
            <person name="Aguilar-Vera A."/>
            <person name="Mora Y."/>
            <person name="Vargas-Lagunas C."/>
            <person name="Girard L."/>
            <person name="Mora J."/>
        </authorList>
    </citation>
    <scope>NUCLEOTIDE SEQUENCE [LARGE SCALE GENOMIC DNA]</scope>
    <source>
        <strain evidence="2 3">CCGM3</strain>
    </source>
</reference>
<dbReference type="Proteomes" id="UP000254939">
    <property type="component" value="Unassembled WGS sequence"/>
</dbReference>
<name>A0A370KGZ8_9HYPH</name>
<sequence length="67" mass="7490">MTSRRKLVEVAVTSEGERVALGIMNAQQALSLPKNIDIEISHPDHEAGATDTFIDREELKERTSRDI</sequence>
<feature type="region of interest" description="Disordered" evidence="1">
    <location>
        <begin position="43"/>
        <end position="67"/>
    </location>
</feature>
<dbReference type="AlphaFoldDB" id="A0A370KGZ8"/>